<keyword evidence="4" id="KW-0433">Leucine-rich repeat</keyword>
<protein>
    <submittedName>
        <fullName evidence="14">Uncharacterized protein</fullName>
    </submittedName>
</protein>
<dbReference type="Gene3D" id="3.80.10.10">
    <property type="entry name" value="Ribonuclease Inhibitor"/>
    <property type="match status" value="2"/>
</dbReference>
<dbReference type="InterPro" id="IPR003591">
    <property type="entry name" value="Leu-rich_rpt_typical-subtyp"/>
</dbReference>
<accession>A0A9N9WW95</accession>
<evidence type="ECO:0000256" key="1">
    <source>
        <dbReference type="ARBA" id="ARBA00004162"/>
    </source>
</evidence>
<evidence type="ECO:0000256" key="8">
    <source>
        <dbReference type="ARBA" id="ARBA00022989"/>
    </source>
</evidence>
<sequence>MKKAVFLVCLLLAFISSLSSTNVTCTYRTSTFWAAESMYNCYVANTLDIYQPEDAVITAATGIHSYGESSDSEVVFYTYNKNVHFFPLGLEKIYKNLNGIILYTEPIDFIQQSDLKAYTRLIFIQLADTKIEILEDGLFDYNPQLKYLALNENKIFHIGLTVFENLNNLISLNLDKNVCIKKKSEKSKSSTLELIKLVKSQCMSNEFFGIDEKFLKLEKQVENLNHKNFGIFEKELLRLESRFVRSKFANFTLLQEKLEKLKEAKVENILLFLFSLSFEIGFFLDVNCYYDESNYWSLNMTYRCFVMNVSTPDNTFVTNITGTHMANKSNDDEIIFHCWGANLKFFPKGLERIYSNLIGIQITDCGLKVINQADLNKYVKLKYLSLTSNNIEYIGNDIFKFNTKLEVIDLENNKIQQIDTQVFQHLNYLRSLDLSGNPFNKMTADNNSTEVQEVIKKV</sequence>
<dbReference type="InterPro" id="IPR051432">
    <property type="entry name" value="KCNMA1_auxiliary"/>
</dbReference>
<keyword evidence="2" id="KW-0813">Transport</keyword>
<evidence type="ECO:0000256" key="4">
    <source>
        <dbReference type="ARBA" id="ARBA00022614"/>
    </source>
</evidence>
<evidence type="ECO:0000256" key="9">
    <source>
        <dbReference type="ARBA" id="ARBA00023065"/>
    </source>
</evidence>
<feature type="chain" id="PRO_5040321354" evidence="13">
    <location>
        <begin position="21"/>
        <end position="458"/>
    </location>
</feature>
<keyword evidence="10" id="KW-0472">Membrane</keyword>
<evidence type="ECO:0000313" key="14">
    <source>
        <dbReference type="EMBL" id="CAG9811677.1"/>
    </source>
</evidence>
<gene>
    <name evidence="14" type="ORF">CHIRRI_LOCUS14484</name>
</gene>
<evidence type="ECO:0000313" key="15">
    <source>
        <dbReference type="Proteomes" id="UP001153620"/>
    </source>
</evidence>
<dbReference type="EMBL" id="OU895880">
    <property type="protein sequence ID" value="CAG9811677.1"/>
    <property type="molecule type" value="Genomic_DNA"/>
</dbReference>
<keyword evidence="6 13" id="KW-0732">Signal</keyword>
<dbReference type="Pfam" id="PF13855">
    <property type="entry name" value="LRR_8"/>
    <property type="match status" value="2"/>
</dbReference>
<reference evidence="14" key="1">
    <citation type="submission" date="2022-01" db="EMBL/GenBank/DDBJ databases">
        <authorList>
            <person name="King R."/>
        </authorList>
    </citation>
    <scope>NUCLEOTIDE SEQUENCE</scope>
</reference>
<organism evidence="14 15">
    <name type="scientific">Chironomus riparius</name>
    <dbReference type="NCBI Taxonomy" id="315576"/>
    <lineage>
        <taxon>Eukaryota</taxon>
        <taxon>Metazoa</taxon>
        <taxon>Ecdysozoa</taxon>
        <taxon>Arthropoda</taxon>
        <taxon>Hexapoda</taxon>
        <taxon>Insecta</taxon>
        <taxon>Pterygota</taxon>
        <taxon>Neoptera</taxon>
        <taxon>Endopterygota</taxon>
        <taxon>Diptera</taxon>
        <taxon>Nematocera</taxon>
        <taxon>Chironomoidea</taxon>
        <taxon>Chironomidae</taxon>
        <taxon>Chironominae</taxon>
        <taxon>Chironomus</taxon>
    </lineage>
</organism>
<reference evidence="14" key="2">
    <citation type="submission" date="2022-10" db="EMBL/GenBank/DDBJ databases">
        <authorList>
            <consortium name="ENA_rothamsted_submissions"/>
            <consortium name="culmorum"/>
            <person name="King R."/>
        </authorList>
    </citation>
    <scope>NUCLEOTIDE SEQUENCE</scope>
</reference>
<keyword evidence="12" id="KW-0407">Ion channel</keyword>
<keyword evidence="3" id="KW-1003">Cell membrane</keyword>
<keyword evidence="15" id="KW-1185">Reference proteome</keyword>
<evidence type="ECO:0000256" key="5">
    <source>
        <dbReference type="ARBA" id="ARBA00022692"/>
    </source>
</evidence>
<evidence type="ECO:0000256" key="2">
    <source>
        <dbReference type="ARBA" id="ARBA00022448"/>
    </source>
</evidence>
<dbReference type="SUPFAM" id="SSF52058">
    <property type="entry name" value="L domain-like"/>
    <property type="match status" value="1"/>
</dbReference>
<dbReference type="SMART" id="SM00369">
    <property type="entry name" value="LRR_TYP"/>
    <property type="match status" value="3"/>
</dbReference>
<evidence type="ECO:0000256" key="12">
    <source>
        <dbReference type="ARBA" id="ARBA00023303"/>
    </source>
</evidence>
<dbReference type="InterPro" id="IPR001611">
    <property type="entry name" value="Leu-rich_rpt"/>
</dbReference>
<keyword evidence="9" id="KW-0406">Ion transport</keyword>
<dbReference type="PANTHER" id="PTHR46473:SF10">
    <property type="entry name" value="LD45603P-RELATED"/>
    <property type="match status" value="1"/>
</dbReference>
<keyword evidence="8" id="KW-1133">Transmembrane helix</keyword>
<dbReference type="Proteomes" id="UP001153620">
    <property type="component" value="Chromosome 4"/>
</dbReference>
<dbReference type="OrthoDB" id="694479at2759"/>
<keyword evidence="7" id="KW-0677">Repeat</keyword>
<feature type="signal peptide" evidence="13">
    <location>
        <begin position="1"/>
        <end position="20"/>
    </location>
</feature>
<evidence type="ECO:0000256" key="11">
    <source>
        <dbReference type="ARBA" id="ARBA00023157"/>
    </source>
</evidence>
<evidence type="ECO:0000256" key="7">
    <source>
        <dbReference type="ARBA" id="ARBA00022737"/>
    </source>
</evidence>
<comment type="subcellular location">
    <subcellularLocation>
        <location evidence="1">Cell membrane</location>
        <topology evidence="1">Single-pass membrane protein</topology>
    </subcellularLocation>
</comment>
<proteinExistence type="predicted"/>
<evidence type="ECO:0000256" key="6">
    <source>
        <dbReference type="ARBA" id="ARBA00022729"/>
    </source>
</evidence>
<dbReference type="GO" id="GO:0034220">
    <property type="term" value="P:monoatomic ion transmembrane transport"/>
    <property type="evidence" value="ECO:0007669"/>
    <property type="project" value="UniProtKB-KW"/>
</dbReference>
<dbReference type="PROSITE" id="PS51450">
    <property type="entry name" value="LRR"/>
    <property type="match status" value="1"/>
</dbReference>
<dbReference type="AlphaFoldDB" id="A0A9N9WW95"/>
<name>A0A9N9WW95_9DIPT</name>
<keyword evidence="5" id="KW-0812">Transmembrane</keyword>
<evidence type="ECO:0000256" key="3">
    <source>
        <dbReference type="ARBA" id="ARBA00022475"/>
    </source>
</evidence>
<dbReference type="InterPro" id="IPR032675">
    <property type="entry name" value="LRR_dom_sf"/>
</dbReference>
<evidence type="ECO:0000256" key="10">
    <source>
        <dbReference type="ARBA" id="ARBA00023136"/>
    </source>
</evidence>
<keyword evidence="11" id="KW-1015">Disulfide bond</keyword>
<dbReference type="PANTHER" id="PTHR46473">
    <property type="entry name" value="GH08155P"/>
    <property type="match status" value="1"/>
</dbReference>
<evidence type="ECO:0000256" key="13">
    <source>
        <dbReference type="SAM" id="SignalP"/>
    </source>
</evidence>
<dbReference type="GO" id="GO:0005886">
    <property type="term" value="C:plasma membrane"/>
    <property type="evidence" value="ECO:0007669"/>
    <property type="project" value="UniProtKB-SubCell"/>
</dbReference>